<feature type="chain" id="PRO_5015623222" evidence="1">
    <location>
        <begin position="20"/>
        <end position="233"/>
    </location>
</feature>
<dbReference type="OrthoDB" id="704821at2"/>
<evidence type="ECO:0000256" key="1">
    <source>
        <dbReference type="SAM" id="SignalP"/>
    </source>
</evidence>
<keyword evidence="1" id="KW-0732">Signal</keyword>
<organism evidence="3 4">
    <name type="scientific">Siphonobacter curvatus</name>
    <dbReference type="NCBI Taxonomy" id="2094562"/>
    <lineage>
        <taxon>Bacteria</taxon>
        <taxon>Pseudomonadati</taxon>
        <taxon>Bacteroidota</taxon>
        <taxon>Cytophagia</taxon>
        <taxon>Cytophagales</taxon>
        <taxon>Cytophagaceae</taxon>
        <taxon>Siphonobacter</taxon>
    </lineage>
</organism>
<dbReference type="InterPro" id="IPR021255">
    <property type="entry name" value="DUF2807"/>
</dbReference>
<dbReference type="Proteomes" id="UP000239590">
    <property type="component" value="Unassembled WGS sequence"/>
</dbReference>
<reference evidence="4" key="1">
    <citation type="submission" date="2018-02" db="EMBL/GenBank/DDBJ databases">
        <title>Genome sequencing of Solimonas sp. HR-BB.</title>
        <authorList>
            <person name="Lee Y."/>
            <person name="Jeon C.O."/>
        </authorList>
    </citation>
    <scope>NUCLEOTIDE SEQUENCE [LARGE SCALE GENOMIC DNA]</scope>
    <source>
        <strain evidence="4">HR-U</strain>
    </source>
</reference>
<feature type="signal peptide" evidence="1">
    <location>
        <begin position="1"/>
        <end position="19"/>
    </location>
</feature>
<comment type="caution">
    <text evidence="3">The sequence shown here is derived from an EMBL/GenBank/DDBJ whole genome shotgun (WGS) entry which is preliminary data.</text>
</comment>
<sequence length="233" mass="25006">MKHLPLLVLGLLASYSGYAQQTKTVDLKSFSKVRILGCVTAELKKANDVSLKITTPGTLEESKITVETKNDELIIRQKWEKEVFQKGDCRASNIRLELGYKEVESIYSGVGAEITVIDPIQTRDLDLQAATGSQIRLEADVRNLKAKAVQGAVLDLSGTASEQQVTVNTGGEVHAFNLTSEDAFVKANTGGVARITTTKRLDANAGTGGAVRYKGNPAKKNINSSLGGEVKAE</sequence>
<evidence type="ECO:0000313" key="4">
    <source>
        <dbReference type="Proteomes" id="UP000239590"/>
    </source>
</evidence>
<gene>
    <name evidence="3" type="ORF">C5O19_08350</name>
</gene>
<dbReference type="EMBL" id="PTRA01000001">
    <property type="protein sequence ID" value="PQA59631.1"/>
    <property type="molecule type" value="Genomic_DNA"/>
</dbReference>
<dbReference type="Pfam" id="PF10988">
    <property type="entry name" value="DUF2807"/>
    <property type="match status" value="1"/>
</dbReference>
<name>A0A2S7IPJ5_9BACT</name>
<keyword evidence="4" id="KW-1185">Reference proteome</keyword>
<evidence type="ECO:0000259" key="2">
    <source>
        <dbReference type="Pfam" id="PF10988"/>
    </source>
</evidence>
<feature type="domain" description="Putative auto-transporter adhesin head GIN" evidence="2">
    <location>
        <begin position="30"/>
        <end position="217"/>
    </location>
</feature>
<dbReference type="Gene3D" id="2.160.20.120">
    <property type="match status" value="1"/>
</dbReference>
<evidence type="ECO:0000313" key="3">
    <source>
        <dbReference type="EMBL" id="PQA59631.1"/>
    </source>
</evidence>
<dbReference type="AlphaFoldDB" id="A0A2S7IPJ5"/>
<proteinExistence type="predicted"/>
<dbReference type="RefSeq" id="WP_102199858.1">
    <property type="nucleotide sequence ID" value="NZ_PTRA01000001.1"/>
</dbReference>
<protein>
    <submittedName>
        <fullName evidence="3">DUF2807 domain-containing protein</fullName>
    </submittedName>
</protein>
<accession>A0A2S7IPJ5</accession>